<gene>
    <name evidence="1" type="ORF">EUGRSUZ_C01598</name>
</gene>
<accession>A0A059CQL8</accession>
<organism evidence="1">
    <name type="scientific">Eucalyptus grandis</name>
    <name type="common">Flooded gum</name>
    <dbReference type="NCBI Taxonomy" id="71139"/>
    <lineage>
        <taxon>Eukaryota</taxon>
        <taxon>Viridiplantae</taxon>
        <taxon>Streptophyta</taxon>
        <taxon>Embryophyta</taxon>
        <taxon>Tracheophyta</taxon>
        <taxon>Spermatophyta</taxon>
        <taxon>Magnoliopsida</taxon>
        <taxon>eudicotyledons</taxon>
        <taxon>Gunneridae</taxon>
        <taxon>Pentapetalae</taxon>
        <taxon>rosids</taxon>
        <taxon>malvids</taxon>
        <taxon>Myrtales</taxon>
        <taxon>Myrtaceae</taxon>
        <taxon>Myrtoideae</taxon>
        <taxon>Eucalypteae</taxon>
        <taxon>Eucalyptus</taxon>
    </lineage>
</organism>
<dbReference type="AlphaFoldDB" id="A0A059CQL8"/>
<sequence length="100" mass="11385">MLPSSPCIDHAEMKIEVTCPPAQDEDTGGGPMPDQCFWRRQQWRSMVFKQGIGFHPSQLRVRFGLDCGLLLHAPGDAKKWLRDRWSRPPMAVAMEFTGLM</sequence>
<protein>
    <submittedName>
        <fullName evidence="1">Uncharacterized protein</fullName>
    </submittedName>
</protein>
<name>A0A059CQL8_EUCGR</name>
<proteinExistence type="predicted"/>
<evidence type="ECO:0000313" key="1">
    <source>
        <dbReference type="EMBL" id="KCW80250.1"/>
    </source>
</evidence>
<dbReference type="EMBL" id="KK198755">
    <property type="protein sequence ID" value="KCW80250.1"/>
    <property type="molecule type" value="Genomic_DNA"/>
</dbReference>
<dbReference type="InParanoid" id="A0A059CQL8"/>
<dbReference type="Gramene" id="KCW80250">
    <property type="protein sequence ID" value="KCW80250"/>
    <property type="gene ID" value="EUGRSUZ_C01598"/>
</dbReference>
<reference evidence="1" key="1">
    <citation type="submission" date="2013-07" db="EMBL/GenBank/DDBJ databases">
        <title>The genome of Eucalyptus grandis.</title>
        <authorList>
            <person name="Schmutz J."/>
            <person name="Hayes R."/>
            <person name="Myburg A."/>
            <person name="Tuskan G."/>
            <person name="Grattapaglia D."/>
            <person name="Rokhsar D.S."/>
        </authorList>
    </citation>
    <scope>NUCLEOTIDE SEQUENCE</scope>
    <source>
        <tissue evidence="1">Leaf extractions</tissue>
    </source>
</reference>